<gene>
    <name evidence="2" type="ORF">METBISCDRAFT_28078</name>
</gene>
<dbReference type="Pfam" id="PF17235">
    <property type="entry name" value="STD1"/>
    <property type="match status" value="1"/>
</dbReference>
<dbReference type="OrthoDB" id="4081967at2759"/>
<dbReference type="InterPro" id="IPR035189">
    <property type="entry name" value="Std1/Mth1"/>
</dbReference>
<evidence type="ECO:0000313" key="2">
    <source>
        <dbReference type="EMBL" id="RKP29643.1"/>
    </source>
</evidence>
<protein>
    <submittedName>
        <fullName evidence="2">Uncharacterized protein</fullName>
    </submittedName>
</protein>
<dbReference type="EMBL" id="ML004479">
    <property type="protein sequence ID" value="RKP29643.1"/>
    <property type="molecule type" value="Genomic_DNA"/>
</dbReference>
<organism evidence="2 3">
    <name type="scientific">Metschnikowia bicuspidata</name>
    <dbReference type="NCBI Taxonomy" id="27322"/>
    <lineage>
        <taxon>Eukaryota</taxon>
        <taxon>Fungi</taxon>
        <taxon>Dikarya</taxon>
        <taxon>Ascomycota</taxon>
        <taxon>Saccharomycotina</taxon>
        <taxon>Pichiomycetes</taxon>
        <taxon>Metschnikowiaceae</taxon>
        <taxon>Metschnikowia</taxon>
    </lineage>
</organism>
<dbReference type="Proteomes" id="UP000268321">
    <property type="component" value="Unassembled WGS sequence"/>
</dbReference>
<accession>A0A4P9ZA81</accession>
<dbReference type="AlphaFoldDB" id="A0A4P9ZA81"/>
<reference evidence="3" key="1">
    <citation type="journal article" date="2018" name="Nat. Microbiol.">
        <title>Leveraging single-cell genomics to expand the fungal tree of life.</title>
        <authorList>
            <person name="Ahrendt S.R."/>
            <person name="Quandt C.A."/>
            <person name="Ciobanu D."/>
            <person name="Clum A."/>
            <person name="Salamov A."/>
            <person name="Andreopoulos B."/>
            <person name="Cheng J.F."/>
            <person name="Woyke T."/>
            <person name="Pelin A."/>
            <person name="Henrissat B."/>
            <person name="Reynolds N.K."/>
            <person name="Benny G.L."/>
            <person name="Smith M.E."/>
            <person name="James T.Y."/>
            <person name="Grigoriev I.V."/>
        </authorList>
    </citation>
    <scope>NUCLEOTIDE SEQUENCE [LARGE SCALE GENOMIC DNA]</scope>
    <source>
        <strain evidence="3">Baker2002</strain>
    </source>
</reference>
<evidence type="ECO:0000256" key="1">
    <source>
        <dbReference type="SAM" id="MobiDB-lite"/>
    </source>
</evidence>
<evidence type="ECO:0000313" key="3">
    <source>
        <dbReference type="Proteomes" id="UP000268321"/>
    </source>
</evidence>
<name>A0A4P9ZA81_9ASCO</name>
<keyword evidence="3" id="KW-1185">Reference proteome</keyword>
<sequence>MTLRYTKPLPQTVSPPKQQALGDSARPGAVFTLDEDDELQYQNFPESLVKWNLKVTRWKLMVTGMPMVWSLGDGVVNGHSLLILVGDLAQVWHIILLKPHITDKELIHTFYNSDLCVEHHLDAHFKNQQKKHLPSPPLTPAEHSYLTFRYKEIALRNYLVNFAAAATTAYEYKIRSDAAKKELRLQSSDGVKRKLNRDDKKKLWDVLRLDVFKRADMLP</sequence>
<proteinExistence type="predicted"/>
<feature type="region of interest" description="Disordered" evidence="1">
    <location>
        <begin position="1"/>
        <end position="24"/>
    </location>
</feature>